<keyword evidence="1" id="KW-0732">Signal</keyword>
<evidence type="ECO:0000313" key="3">
    <source>
        <dbReference type="EMBL" id="MBI5168094.1"/>
    </source>
</evidence>
<proteinExistence type="predicted"/>
<dbReference type="InterPro" id="IPR045670">
    <property type="entry name" value="DUF5916"/>
</dbReference>
<evidence type="ECO:0000256" key="1">
    <source>
        <dbReference type="SAM" id="SignalP"/>
    </source>
</evidence>
<dbReference type="CDD" id="cd09618">
    <property type="entry name" value="CBM9_like_2"/>
    <property type="match status" value="1"/>
</dbReference>
<dbReference type="AlphaFoldDB" id="A0A933S9C1"/>
<feature type="signal peptide" evidence="1">
    <location>
        <begin position="1"/>
        <end position="22"/>
    </location>
</feature>
<reference evidence="3" key="1">
    <citation type="submission" date="2020-07" db="EMBL/GenBank/DDBJ databases">
        <title>Huge and variable diversity of episymbiotic CPR bacteria and DPANN archaea in groundwater ecosystems.</title>
        <authorList>
            <person name="He C.Y."/>
            <person name="Keren R."/>
            <person name="Whittaker M."/>
            <person name="Farag I.F."/>
            <person name="Doudna J."/>
            <person name="Cate J.H.D."/>
            <person name="Banfield J.F."/>
        </authorList>
    </citation>
    <scope>NUCLEOTIDE SEQUENCE</scope>
    <source>
        <strain evidence="3">NC_groundwater_1813_Pr3_B-0.1um_71_17</strain>
    </source>
</reference>
<sequence length="730" mass="80481">MRRLIVLSIVLSSFAASPSPGAERPSVPATRIAGKLHVDGRLDDAAWAAAPAIDAFRLAGAREGQIPAESTLVKVVYDDDRIVFGIWCSARRPLRASLTPRDRITDGDHISMHLDTDGDGQRAYIFGVNPYGVQLDGVLTGDPDFKWDAVWEAEAQRGDGAWTAEIAVPFRAMRLPTHATRPWRLWIRREVSAWNEVASWPLLVESQAGGVMLQAADLTGLDGVNGGKNLTVEPYVFGALLGTRAFDGDGVASPWSHGEADDAGLDVQTSVTPSLALNATINPDFSQLEADRLQIGANRRFPLSYPEKRPFFLEGGEVFQSPLNLVYSRRMSDPDWGLKWTGRIGGVRTGTLVVRDAGGASLAGVGAGPWGLSQRGTWALTRETLPYGNGQGVGLLFAGHVQDAEDPAAGGTSTSNALMGIDAQGRFSDHWSYESQAVRSESRFDVDDGEGGLRRESPGGAMWVARLNHSSRGAEIGLGYRHVGEHYRNEIGTENRTGVDYRRVNGQLNFFPKAGPFQRLSLLQGCLLIHDHTGRLDYGEFTPSIDWALRSNQFVWTAMQFMREHWLSRDYDTPRFHVYYENNVWRAVSFAGDFDAGTGVWYGDDDASSYSVWQETYDLSATVRPTAWITVESTANHLRLANHAGDPSLLSVWLVGAKTTAQFTRRLSVRFYPQYDSDSRHMVLNGLAGYVLHPGTVLYVGVNSGWDDVQRREHLTSRQVFAKASYRFQR</sequence>
<protein>
    <submittedName>
        <fullName evidence="3">Carbohydrate binding family 9 domain-containing protein</fullName>
    </submittedName>
</protein>
<accession>A0A933S9C1</accession>
<name>A0A933S9C1_UNCEI</name>
<comment type="caution">
    <text evidence="3">The sequence shown here is derived from an EMBL/GenBank/DDBJ whole genome shotgun (WGS) entry which is preliminary data.</text>
</comment>
<dbReference type="EMBL" id="JACRIW010000011">
    <property type="protein sequence ID" value="MBI5168094.1"/>
    <property type="molecule type" value="Genomic_DNA"/>
</dbReference>
<dbReference type="Gene3D" id="2.60.40.1190">
    <property type="match status" value="1"/>
</dbReference>
<dbReference type="SUPFAM" id="SSF49344">
    <property type="entry name" value="CBD9-like"/>
    <property type="match status" value="1"/>
</dbReference>
<feature type="chain" id="PRO_5037118236" evidence="1">
    <location>
        <begin position="23"/>
        <end position="730"/>
    </location>
</feature>
<organism evidence="3 4">
    <name type="scientific">Eiseniibacteriota bacterium</name>
    <dbReference type="NCBI Taxonomy" id="2212470"/>
    <lineage>
        <taxon>Bacteria</taxon>
        <taxon>Candidatus Eiseniibacteriota</taxon>
    </lineage>
</organism>
<gene>
    <name evidence="3" type="ORF">HZA61_01260</name>
</gene>
<evidence type="ECO:0000259" key="2">
    <source>
        <dbReference type="Pfam" id="PF19313"/>
    </source>
</evidence>
<dbReference type="Proteomes" id="UP000696931">
    <property type="component" value="Unassembled WGS sequence"/>
</dbReference>
<dbReference type="Pfam" id="PF19313">
    <property type="entry name" value="DUF5916"/>
    <property type="match status" value="1"/>
</dbReference>
<evidence type="ECO:0000313" key="4">
    <source>
        <dbReference type="Proteomes" id="UP000696931"/>
    </source>
</evidence>
<feature type="domain" description="DUF5916" evidence="2">
    <location>
        <begin position="262"/>
        <end position="331"/>
    </location>
</feature>